<sequence length="173" mass="20043">MTTYTISDHTADEYRAMAQDERHRSAESFDRCDTDGFLSQWAHDSMAHTYLTLASYAEQGGDVQEINWPMILDDEGNWRWVNEFRYVSGQYGESVRIWHDHKVHWWNPSRARKAATARRNDEKKGFRWALVRANVEAYTYSAAGMSVGLALRPITDDSSSIIETVEDAHYRDS</sequence>
<evidence type="ECO:0000313" key="1">
    <source>
        <dbReference type="EMBL" id="QCW22362.1"/>
    </source>
</evidence>
<reference evidence="1 2" key="1">
    <citation type="submission" date="2019-05" db="EMBL/GenBank/DDBJ databases">
        <authorList>
            <person name="Bortz R.L."/>
            <person name="Alexandre R."/>
            <person name="Duka M."/>
            <person name="Garvey G."/>
            <person name="Krakora M."/>
            <person name="Meehan D."/>
            <person name="Moore D."/>
            <person name="Orzechowski A."/>
            <person name="Rosenblatt B."/>
            <person name="Tanzeem M."/>
            <person name="Butela K.A."/>
            <person name="Garlena R.A."/>
            <person name="Russell D.A."/>
            <person name="Pope W.H."/>
            <person name="Jacobs-Sera D."/>
            <person name="Hatfull G.F."/>
        </authorList>
    </citation>
    <scope>NUCLEOTIDE SEQUENCE [LARGE SCALE GENOMIC DNA]</scope>
</reference>
<protein>
    <submittedName>
        <fullName evidence="1">Uncharacterized protein</fullName>
    </submittedName>
</protein>
<gene>
    <name evidence="1" type="primary">29</name>
    <name evidence="1" type="ORF">SEA_AGATHA_29</name>
</gene>
<dbReference type="Proteomes" id="UP000305746">
    <property type="component" value="Segment"/>
</dbReference>
<organism evidence="1 2">
    <name type="scientific">Gordonia phage Agatha</name>
    <dbReference type="NCBI Taxonomy" id="2584490"/>
    <lineage>
        <taxon>Viruses</taxon>
        <taxon>Duplodnaviria</taxon>
        <taxon>Heunggongvirae</taxon>
        <taxon>Uroviricota</taxon>
        <taxon>Caudoviricetes</taxon>
        <taxon>Emalynvirus</taxon>
        <taxon>Emalynvirus cozz</taxon>
    </lineage>
</organism>
<name>A0A4Y5NZB1_9CAUD</name>
<accession>A0A4Y5NZB1</accession>
<dbReference type="EMBL" id="MK875795">
    <property type="protein sequence ID" value="QCW22362.1"/>
    <property type="molecule type" value="Genomic_DNA"/>
</dbReference>
<evidence type="ECO:0000313" key="2">
    <source>
        <dbReference type="Proteomes" id="UP000305746"/>
    </source>
</evidence>
<proteinExistence type="predicted"/>